<organism evidence="7 8">
    <name type="scientific">Piromyces finnis</name>
    <dbReference type="NCBI Taxonomy" id="1754191"/>
    <lineage>
        <taxon>Eukaryota</taxon>
        <taxon>Fungi</taxon>
        <taxon>Fungi incertae sedis</taxon>
        <taxon>Chytridiomycota</taxon>
        <taxon>Chytridiomycota incertae sedis</taxon>
        <taxon>Neocallimastigomycetes</taxon>
        <taxon>Neocallimastigales</taxon>
        <taxon>Neocallimastigaceae</taxon>
        <taxon>Piromyces</taxon>
    </lineage>
</organism>
<name>A0A1Y1VFG1_9FUNG</name>
<dbReference type="Pfam" id="PF01189">
    <property type="entry name" value="Methyltr_RsmB-F"/>
    <property type="match status" value="2"/>
</dbReference>
<evidence type="ECO:0000313" key="7">
    <source>
        <dbReference type="EMBL" id="ORX54182.1"/>
    </source>
</evidence>
<dbReference type="InterPro" id="IPR029063">
    <property type="entry name" value="SAM-dependent_MTases_sf"/>
</dbReference>
<feature type="active site" description="Nucleophile" evidence="5">
    <location>
        <position position="451"/>
    </location>
</feature>
<keyword evidence="3 5" id="KW-0949">S-adenosyl-L-methionine</keyword>
<dbReference type="InterPro" id="IPR023267">
    <property type="entry name" value="RCMT"/>
</dbReference>
<dbReference type="PROSITE" id="PS51686">
    <property type="entry name" value="SAM_MT_RSMB_NOP"/>
    <property type="match status" value="1"/>
</dbReference>
<keyword evidence="2 5" id="KW-0808">Transferase</keyword>
<dbReference type="EMBL" id="MCFH01000011">
    <property type="protein sequence ID" value="ORX54182.1"/>
    <property type="molecule type" value="Genomic_DNA"/>
</dbReference>
<comment type="caution">
    <text evidence="7">The sequence shown here is derived from an EMBL/GenBank/DDBJ whole genome shotgun (WGS) entry which is preliminary data.</text>
</comment>
<keyword evidence="1 5" id="KW-0489">Methyltransferase</keyword>
<keyword evidence="8" id="KW-1185">Reference proteome</keyword>
<dbReference type="PROSITE" id="PS50890">
    <property type="entry name" value="PUA"/>
    <property type="match status" value="1"/>
</dbReference>
<dbReference type="AlphaFoldDB" id="A0A1Y1VFG1"/>
<evidence type="ECO:0000256" key="4">
    <source>
        <dbReference type="ARBA" id="ARBA00022884"/>
    </source>
</evidence>
<evidence type="ECO:0000256" key="3">
    <source>
        <dbReference type="ARBA" id="ARBA00022691"/>
    </source>
</evidence>
<evidence type="ECO:0000313" key="8">
    <source>
        <dbReference type="Proteomes" id="UP000193719"/>
    </source>
</evidence>
<evidence type="ECO:0000256" key="5">
    <source>
        <dbReference type="PROSITE-ProRule" id="PRU01023"/>
    </source>
</evidence>
<dbReference type="Gene3D" id="2.30.130.10">
    <property type="entry name" value="PUA domain"/>
    <property type="match status" value="1"/>
</dbReference>
<dbReference type="STRING" id="1754191.A0A1Y1VFG1"/>
<dbReference type="SUPFAM" id="SSF53335">
    <property type="entry name" value="S-adenosyl-L-methionine-dependent methyltransferases"/>
    <property type="match status" value="1"/>
</dbReference>
<feature type="binding site" evidence="5">
    <location>
        <position position="401"/>
    </location>
    <ligand>
        <name>S-adenosyl-L-methionine</name>
        <dbReference type="ChEBI" id="CHEBI:59789"/>
    </ligand>
</feature>
<dbReference type="InterPro" id="IPR015947">
    <property type="entry name" value="PUA-like_sf"/>
</dbReference>
<dbReference type="GO" id="GO:0008173">
    <property type="term" value="F:RNA methyltransferase activity"/>
    <property type="evidence" value="ECO:0007669"/>
    <property type="project" value="InterPro"/>
</dbReference>
<dbReference type="PRINTS" id="PR02008">
    <property type="entry name" value="RCMTFAMILY"/>
</dbReference>
<dbReference type="Proteomes" id="UP000193719">
    <property type="component" value="Unassembled WGS sequence"/>
</dbReference>
<evidence type="ECO:0000256" key="2">
    <source>
        <dbReference type="ARBA" id="ARBA00022679"/>
    </source>
</evidence>
<reference evidence="7 8" key="1">
    <citation type="submission" date="2016-08" db="EMBL/GenBank/DDBJ databases">
        <title>Genomes of anaerobic fungi encode conserved fungal cellulosomes for biomass hydrolysis.</title>
        <authorList>
            <consortium name="DOE Joint Genome Institute"/>
            <person name="Haitjema C.H."/>
            <person name="Gilmore S.P."/>
            <person name="Henske J.K."/>
            <person name="Solomon K.V."/>
            <person name="De Groot R."/>
            <person name="Kuo A."/>
            <person name="Mondo S.J."/>
            <person name="Salamov A.A."/>
            <person name="Labutti K."/>
            <person name="Zhao Z."/>
            <person name="Chiniquy J."/>
            <person name="Barry K."/>
            <person name="Brewer H.M."/>
            <person name="Purvine S.O."/>
            <person name="Wright A.T."/>
            <person name="Boxma B."/>
            <person name="Van Alen T."/>
            <person name="Hackstein J.H."/>
            <person name="Baker S.E."/>
            <person name="Grigoriev I.V."/>
            <person name="O'Malley M.A."/>
        </authorList>
    </citation>
    <scope>NUCLEOTIDE SEQUENCE [LARGE SCALE GENOMIC DNA]</scope>
    <source>
        <strain evidence="8">finn</strain>
    </source>
</reference>
<sequence length="561" mass="64895">MEYFKPIKFREEVEQHFKKYFTESHYENICKALATPPLTTYFRQAKSNNCENNETADIADIDSFKEDIQQFIDKQYEEKQWKKMKIQKCPFDKLSNQVLCFPVENIDKDTFESYKRYEKKVIIDVSCGKSVLRGSDIYAPGLLAMSQNVEMYDYVSIYIDIDSKVLRGSCEPYETNLIYVGNGQILVNRNDIFSKTPQELQGMGVKMIDTIYRSPSFGSDKTIDDRVFLQNLPSLLCSEILNPKQNQLILDMCSAPGGKTMHIANITKNKAKIIAFDKSFPKIVSLNKILKKHDFTSIKAYNVDATKLASQLTKEDCLSLKKPELIMEMLNITNNQFSYDTVMQYLPTDKNKIPINQIKKSTIKNIIDDDDYMILNKKINHLQNVRCSIFPDESFDAILLDPPCSALGQRPMFLCDMTIENLLTFHSYQRPLIKVAHRLLKPGGRMVFSTCTFNPKENEEQVAWILENFKDMKLENLRERSSFAKEKIIIKNINFKNIDDIDEQKSIAVSPSIVQKINQYTLRFDPGDSICFKDDTIGFFISSFIKKDISCKNINKKVRIK</sequence>
<dbReference type="GO" id="GO:0001510">
    <property type="term" value="P:RNA methylation"/>
    <property type="evidence" value="ECO:0007669"/>
    <property type="project" value="InterPro"/>
</dbReference>
<feature type="binding site" evidence="5">
    <location>
        <position position="304"/>
    </location>
    <ligand>
        <name>S-adenosyl-L-methionine</name>
        <dbReference type="ChEBI" id="CHEBI:59789"/>
    </ligand>
</feature>
<dbReference type="CDD" id="cd21150">
    <property type="entry name" value="PUA_NSun6-like"/>
    <property type="match status" value="1"/>
</dbReference>
<keyword evidence="4 5" id="KW-0694">RNA-binding</keyword>
<dbReference type="OrthoDB" id="427002at2759"/>
<feature type="binding site" evidence="5">
    <location>
        <begin position="253"/>
        <end position="259"/>
    </location>
    <ligand>
        <name>S-adenosyl-L-methionine</name>
        <dbReference type="ChEBI" id="CHEBI:59789"/>
    </ligand>
</feature>
<dbReference type="InterPro" id="IPR036974">
    <property type="entry name" value="PUA_sf"/>
</dbReference>
<gene>
    <name evidence="7" type="ORF">BCR36DRAFT_403289</name>
</gene>
<protein>
    <submittedName>
        <fullName evidence="7">S-adenosyl-L-methionine-dependent methyltransferase</fullName>
    </submittedName>
</protein>
<dbReference type="CDD" id="cd02440">
    <property type="entry name" value="AdoMet_MTases"/>
    <property type="match status" value="1"/>
</dbReference>
<comment type="similarity">
    <text evidence="5">Belongs to the class I-like SAM-binding methyltransferase superfamily. RsmB/NOP family.</text>
</comment>
<dbReference type="PANTHER" id="PTHR22807">
    <property type="entry name" value="NOP2 YEAST -RELATED NOL1/NOP2/FMU SUN DOMAIN-CONTAINING"/>
    <property type="match status" value="1"/>
</dbReference>
<dbReference type="SUPFAM" id="SSF88697">
    <property type="entry name" value="PUA domain-like"/>
    <property type="match status" value="1"/>
</dbReference>
<dbReference type="InterPro" id="IPR001678">
    <property type="entry name" value="MeTrfase_RsmB-F_NOP2_dom"/>
</dbReference>
<proteinExistence type="inferred from homology"/>
<dbReference type="InterPro" id="IPR049560">
    <property type="entry name" value="MeTrfase_RsmB-F_NOP2_cat"/>
</dbReference>
<accession>A0A1Y1VFG1</accession>
<evidence type="ECO:0000259" key="6">
    <source>
        <dbReference type="PROSITE" id="PS51686"/>
    </source>
</evidence>
<dbReference type="GO" id="GO:0003723">
    <property type="term" value="F:RNA binding"/>
    <property type="evidence" value="ECO:0007669"/>
    <property type="project" value="UniProtKB-UniRule"/>
</dbReference>
<evidence type="ECO:0000256" key="1">
    <source>
        <dbReference type="ARBA" id="ARBA00022603"/>
    </source>
</evidence>
<dbReference type="Gene3D" id="3.40.50.150">
    <property type="entry name" value="Vaccinia Virus protein VP39"/>
    <property type="match status" value="1"/>
</dbReference>
<reference evidence="7 8" key="2">
    <citation type="submission" date="2016-08" db="EMBL/GenBank/DDBJ databases">
        <title>Pervasive Adenine N6-methylation of Active Genes in Fungi.</title>
        <authorList>
            <consortium name="DOE Joint Genome Institute"/>
            <person name="Mondo S.J."/>
            <person name="Dannebaum R.O."/>
            <person name="Kuo R.C."/>
            <person name="Labutti K."/>
            <person name="Haridas S."/>
            <person name="Kuo A."/>
            <person name="Salamov A."/>
            <person name="Ahrendt S.R."/>
            <person name="Lipzen A."/>
            <person name="Sullivan W."/>
            <person name="Andreopoulos W.B."/>
            <person name="Clum A."/>
            <person name="Lindquist E."/>
            <person name="Daum C."/>
            <person name="Ramamoorthy G.K."/>
            <person name="Gryganskyi A."/>
            <person name="Culley D."/>
            <person name="Magnuson J.K."/>
            <person name="James T.Y."/>
            <person name="O'Malley M.A."/>
            <person name="Stajich J.E."/>
            <person name="Spatafora J.W."/>
            <person name="Visel A."/>
            <person name="Grigoriev I.V."/>
        </authorList>
    </citation>
    <scope>NUCLEOTIDE SEQUENCE [LARGE SCALE GENOMIC DNA]</scope>
    <source>
        <strain evidence="8">finn</strain>
    </source>
</reference>
<feature type="domain" description="SAM-dependent MTase RsmB/NOP-type" evidence="6">
    <location>
        <begin position="151"/>
        <end position="547"/>
    </location>
</feature>
<dbReference type="PANTHER" id="PTHR22807:SF34">
    <property type="entry name" value="TRNA (CYTOSINE(72)-C(5))-METHYLTRANSFERASE NSUN6"/>
    <property type="match status" value="1"/>
</dbReference>
<feature type="binding site" evidence="5">
    <location>
        <position position="277"/>
    </location>
    <ligand>
        <name>S-adenosyl-L-methionine</name>
        <dbReference type="ChEBI" id="CHEBI:59789"/>
    </ligand>
</feature>